<gene>
    <name evidence="1" type="ORF">T4C_9167</name>
</gene>
<sequence length="54" mass="5949">MGCVYTAAIPSFQVGTKSHADSVVFSPRLRLRPRLRANKNLHMPSGYALGILLH</sequence>
<feature type="non-terminal residue" evidence="1">
    <location>
        <position position="54"/>
    </location>
</feature>
<protein>
    <submittedName>
        <fullName evidence="1">Uncharacterized protein</fullName>
    </submittedName>
</protein>
<dbReference type="Proteomes" id="UP000054826">
    <property type="component" value="Unassembled WGS sequence"/>
</dbReference>
<evidence type="ECO:0000313" key="1">
    <source>
        <dbReference type="EMBL" id="KRZ21949.1"/>
    </source>
</evidence>
<proteinExistence type="predicted"/>
<accession>A0A0V1IGU3</accession>
<dbReference type="AlphaFoldDB" id="A0A0V1IGU3"/>
<evidence type="ECO:0000313" key="2">
    <source>
        <dbReference type="Proteomes" id="UP000054826"/>
    </source>
</evidence>
<organism evidence="1 2">
    <name type="scientific">Trichinella pseudospiralis</name>
    <name type="common">Parasitic roundworm</name>
    <dbReference type="NCBI Taxonomy" id="6337"/>
    <lineage>
        <taxon>Eukaryota</taxon>
        <taxon>Metazoa</taxon>
        <taxon>Ecdysozoa</taxon>
        <taxon>Nematoda</taxon>
        <taxon>Enoplea</taxon>
        <taxon>Dorylaimia</taxon>
        <taxon>Trichinellida</taxon>
        <taxon>Trichinellidae</taxon>
        <taxon>Trichinella</taxon>
    </lineage>
</organism>
<comment type="caution">
    <text evidence="1">The sequence shown here is derived from an EMBL/GenBank/DDBJ whole genome shotgun (WGS) entry which is preliminary data.</text>
</comment>
<reference evidence="1 2" key="1">
    <citation type="submission" date="2015-01" db="EMBL/GenBank/DDBJ databases">
        <title>Evolution of Trichinella species and genotypes.</title>
        <authorList>
            <person name="Korhonen P.K."/>
            <person name="Edoardo P."/>
            <person name="Giuseppe L.R."/>
            <person name="Gasser R.B."/>
        </authorList>
    </citation>
    <scope>NUCLEOTIDE SEQUENCE [LARGE SCALE GENOMIC DNA]</scope>
    <source>
        <strain evidence="1">ISS176</strain>
    </source>
</reference>
<dbReference type="EMBL" id="JYDV01000333">
    <property type="protein sequence ID" value="KRZ21949.1"/>
    <property type="molecule type" value="Genomic_DNA"/>
</dbReference>
<name>A0A0V1IGU3_TRIPS</name>